<gene>
    <name evidence="2" type="ORF">pv_164</name>
</gene>
<feature type="region of interest" description="Disordered" evidence="1">
    <location>
        <begin position="117"/>
        <end position="141"/>
    </location>
</feature>
<dbReference type="EMBL" id="KF740664">
    <property type="protein sequence ID" value="AHH01731.1"/>
    <property type="molecule type" value="Genomic_DNA"/>
</dbReference>
<accession>W5S4T7</accession>
<name>W5S4T7_9VIRU</name>
<organism evidence="2 3">
    <name type="scientific">Pithovirus sibericum</name>
    <dbReference type="NCBI Taxonomy" id="1450746"/>
    <lineage>
        <taxon>Viruses</taxon>
        <taxon>Pithoviruses</taxon>
        <taxon>Orthopithovirinae</taxon>
        <taxon>Alphapithovirus</taxon>
        <taxon>Alphapithovirus sibericum</taxon>
    </lineage>
</organism>
<feature type="compositionally biased region" description="Polar residues" evidence="1">
    <location>
        <begin position="129"/>
        <end position="138"/>
    </location>
</feature>
<protein>
    <submittedName>
        <fullName evidence="2">Uncharacterized protein</fullName>
    </submittedName>
</protein>
<reference evidence="2 3" key="1">
    <citation type="journal article" date="2014" name="Proc. Natl. Acad. Sci. U.S.A.">
        <title>Thirty-thousand-year-old distant relative of giant icosahedral DNA viruses with a pandoravirus morphology.</title>
        <authorList>
            <person name="Legendre M."/>
            <person name="Bartoli J."/>
            <person name="Shmakova L."/>
            <person name="Jeudy S."/>
            <person name="Labadie K."/>
            <person name="Adrait A."/>
            <person name="Lescot M."/>
            <person name="Poirot O."/>
            <person name="Bertaux L."/>
            <person name="Bruley C."/>
            <person name="Coute Y."/>
            <person name="Rivkina E."/>
            <person name="Abergel C."/>
            <person name="Claverie J.M."/>
        </authorList>
    </citation>
    <scope>NUCLEOTIDE SEQUENCE [LARGE SCALE GENOMIC DNA]</scope>
    <source>
        <strain evidence="2">P1084-T</strain>
    </source>
</reference>
<sequence>MASSSSTFQSDIEYLSQLTGLLGQLAISPPSENTSQLASQYRNALTIVSDRISDWLNLYSEEEEEYPSGSQFIRSAQQYQRELSPRSIVPVSQPTRVTQQVSSPRTSRNYATVLSPRISSPRASSPPAVQTSGMTSPGNYKLKYPPPKVSVGDPITYRIGGDYYPFRVIEVLGNGRQILVKSKTGSEKEKILEWRKYKNSGRWIDKDKTAAQFRGSYTLGLDKNYLDPGY</sequence>
<proteinExistence type="predicted"/>
<evidence type="ECO:0000313" key="3">
    <source>
        <dbReference type="Proteomes" id="UP000202176"/>
    </source>
</evidence>
<keyword evidence="3" id="KW-1185">Reference proteome</keyword>
<dbReference type="RefSeq" id="YP_009001066.1">
    <property type="nucleotide sequence ID" value="NC_023423.1"/>
</dbReference>
<feature type="compositionally biased region" description="Low complexity" evidence="1">
    <location>
        <begin position="117"/>
        <end position="128"/>
    </location>
</feature>
<evidence type="ECO:0000256" key="1">
    <source>
        <dbReference type="SAM" id="MobiDB-lite"/>
    </source>
</evidence>
<dbReference type="Proteomes" id="UP000202176">
    <property type="component" value="Segment"/>
</dbReference>
<dbReference type="KEGG" id="vg:18266192"/>
<dbReference type="GeneID" id="18266192"/>
<evidence type="ECO:0000313" key="2">
    <source>
        <dbReference type="EMBL" id="AHH01731.1"/>
    </source>
</evidence>